<proteinExistence type="predicted"/>
<feature type="transmembrane region" description="Helical" evidence="1">
    <location>
        <begin position="54"/>
        <end position="74"/>
    </location>
</feature>
<reference evidence="2 3" key="1">
    <citation type="submission" date="2018-02" db="EMBL/GenBank/DDBJ databases">
        <title>The draft genome of Sphingobacterium sp. 5JN-11.</title>
        <authorList>
            <person name="Liu L."/>
            <person name="Li L."/>
            <person name="Liang L."/>
            <person name="Zhang X."/>
            <person name="Wang T."/>
        </authorList>
    </citation>
    <scope>NUCLEOTIDE SEQUENCE [LARGE SCALE GENOMIC DNA]</scope>
    <source>
        <strain evidence="2 3">5JN-11</strain>
    </source>
</reference>
<organism evidence="2 3">
    <name type="scientific">Sphingobacterium haloxyli</name>
    <dbReference type="NCBI Taxonomy" id="2100533"/>
    <lineage>
        <taxon>Bacteria</taxon>
        <taxon>Pseudomonadati</taxon>
        <taxon>Bacteroidota</taxon>
        <taxon>Sphingobacteriia</taxon>
        <taxon>Sphingobacteriales</taxon>
        <taxon>Sphingobacteriaceae</taxon>
        <taxon>Sphingobacterium</taxon>
    </lineage>
</organism>
<dbReference type="EMBL" id="PVBQ01000001">
    <property type="protein sequence ID" value="PRD49212.1"/>
    <property type="molecule type" value="Genomic_DNA"/>
</dbReference>
<dbReference type="OrthoDB" id="9862313at2"/>
<keyword evidence="1" id="KW-1133">Transmembrane helix</keyword>
<keyword evidence="1" id="KW-0472">Membrane</keyword>
<comment type="caution">
    <text evidence="2">The sequence shown here is derived from an EMBL/GenBank/DDBJ whole genome shotgun (WGS) entry which is preliminary data.</text>
</comment>
<dbReference type="AlphaFoldDB" id="A0A2S9J8W1"/>
<evidence type="ECO:0000313" key="2">
    <source>
        <dbReference type="EMBL" id="PRD49212.1"/>
    </source>
</evidence>
<dbReference type="Proteomes" id="UP000239711">
    <property type="component" value="Unassembled WGS sequence"/>
</dbReference>
<evidence type="ECO:0000256" key="1">
    <source>
        <dbReference type="SAM" id="Phobius"/>
    </source>
</evidence>
<sequence>MTEVELTKEEKRILRKALISRVALLFGALLPVFIFSCYMLYLAVMSFVEDNSDMFSYIVPILFVLWCLGARKYILPQYRNLFKYGKAYKQIIETTVLDVRRSQTRGIPFFYITTDSGVVINTKSNVIFYMDVPALEIEEGMKLCLHMIPGTRNEILRVAAREPVK</sequence>
<feature type="transmembrane region" description="Helical" evidence="1">
    <location>
        <begin position="21"/>
        <end position="48"/>
    </location>
</feature>
<keyword evidence="1" id="KW-0812">Transmembrane</keyword>
<dbReference type="RefSeq" id="WP_105715052.1">
    <property type="nucleotide sequence ID" value="NZ_PVBQ01000001.1"/>
</dbReference>
<protein>
    <submittedName>
        <fullName evidence="2">Uncharacterized protein</fullName>
    </submittedName>
</protein>
<keyword evidence="3" id="KW-1185">Reference proteome</keyword>
<gene>
    <name evidence="2" type="ORF">C5745_00815</name>
</gene>
<accession>A0A2S9J8W1</accession>
<evidence type="ECO:0000313" key="3">
    <source>
        <dbReference type="Proteomes" id="UP000239711"/>
    </source>
</evidence>
<name>A0A2S9J8W1_9SPHI</name>